<evidence type="ECO:0000313" key="8">
    <source>
        <dbReference type="EMBL" id="QPS01574.1"/>
    </source>
</evidence>
<dbReference type="PANTHER" id="PTHR42798">
    <property type="entry name" value="LIPOPROTEIN-RELEASING SYSTEM ATP-BINDING PROTEIN LOLD"/>
    <property type="match status" value="1"/>
</dbReference>
<evidence type="ECO:0000313" key="7">
    <source>
        <dbReference type="EMBL" id="MCY3053389.1"/>
    </source>
</evidence>
<dbReference type="GeneID" id="35768105"/>
<feature type="domain" description="ABC transporter" evidence="6">
    <location>
        <begin position="6"/>
        <end position="241"/>
    </location>
</feature>
<dbReference type="FunFam" id="3.40.50.300:FF:000032">
    <property type="entry name" value="Export ABC transporter ATP-binding protein"/>
    <property type="match status" value="1"/>
</dbReference>
<name>A0A0X8FEK8_9LACT</name>
<evidence type="ECO:0000256" key="2">
    <source>
        <dbReference type="ARBA" id="ARBA00022448"/>
    </source>
</evidence>
<dbReference type="EMBL" id="JAOTML010000005">
    <property type="protein sequence ID" value="MCY3053389.1"/>
    <property type="molecule type" value="Genomic_DNA"/>
</dbReference>
<dbReference type="RefSeq" id="WP_060777605.1">
    <property type="nucleotide sequence ID" value="NZ_CAJHLF010000001.1"/>
</dbReference>
<dbReference type="InterPro" id="IPR017911">
    <property type="entry name" value="MacB-like_ATP-bd"/>
</dbReference>
<dbReference type="InterPro" id="IPR003593">
    <property type="entry name" value="AAA+_ATPase"/>
</dbReference>
<evidence type="ECO:0000259" key="6">
    <source>
        <dbReference type="PROSITE" id="PS50893"/>
    </source>
</evidence>
<keyword evidence="4 8" id="KW-0067">ATP-binding</keyword>
<evidence type="ECO:0000313" key="9">
    <source>
        <dbReference type="Proteomes" id="UP000594771"/>
    </source>
</evidence>
<keyword evidence="2" id="KW-0813">Transport</keyword>
<dbReference type="InterPro" id="IPR003439">
    <property type="entry name" value="ABC_transporter-like_ATP-bd"/>
</dbReference>
<dbReference type="GO" id="GO:0098796">
    <property type="term" value="C:membrane protein complex"/>
    <property type="evidence" value="ECO:0007669"/>
    <property type="project" value="UniProtKB-ARBA"/>
</dbReference>
<dbReference type="EMBL" id="CP065662">
    <property type="protein sequence ID" value="QPS01574.1"/>
    <property type="molecule type" value="Genomic_DNA"/>
</dbReference>
<dbReference type="GO" id="GO:0006865">
    <property type="term" value="P:amino acid transport"/>
    <property type="evidence" value="ECO:0007669"/>
    <property type="project" value="UniProtKB-KW"/>
</dbReference>
<reference evidence="7" key="2">
    <citation type="submission" date="2022-09" db="EMBL/GenBank/DDBJ databases">
        <title>Aerococcus urinae taxonomy study.</title>
        <authorList>
            <person name="Christensen J."/>
            <person name="Senneby E."/>
        </authorList>
    </citation>
    <scope>NUCLEOTIDE SEQUENCE</scope>
    <source>
        <strain evidence="7">NLD-066-U95</strain>
    </source>
</reference>
<dbReference type="AlphaFoldDB" id="A0A0X8FEK8"/>
<gene>
    <name evidence="8" type="ORF">I6G68_00370</name>
    <name evidence="7" type="ORF">ODY43_05220</name>
</gene>
<dbReference type="KEGG" id="aun:AWM73_00650"/>
<dbReference type="Proteomes" id="UP000594771">
    <property type="component" value="Chromosome"/>
</dbReference>
<keyword evidence="5" id="KW-0029">Amino-acid transport</keyword>
<accession>A0A0X8FEK8</accession>
<dbReference type="SMART" id="SM00382">
    <property type="entry name" value="AAA"/>
    <property type="match status" value="1"/>
</dbReference>
<proteinExistence type="inferred from homology"/>
<evidence type="ECO:0000256" key="4">
    <source>
        <dbReference type="ARBA" id="ARBA00022840"/>
    </source>
</evidence>
<dbReference type="PANTHER" id="PTHR42798:SF7">
    <property type="entry name" value="ALPHA-D-RIBOSE 1-METHYLPHOSPHONATE 5-TRIPHOSPHATE SYNTHASE SUBUNIT PHNL"/>
    <property type="match status" value="1"/>
</dbReference>
<dbReference type="InterPro" id="IPR017871">
    <property type="entry name" value="ABC_transporter-like_CS"/>
</dbReference>
<dbReference type="GO" id="GO:0016887">
    <property type="term" value="F:ATP hydrolysis activity"/>
    <property type="evidence" value="ECO:0007669"/>
    <property type="project" value="InterPro"/>
</dbReference>
<dbReference type="PROSITE" id="PS00211">
    <property type="entry name" value="ABC_TRANSPORTER_1"/>
    <property type="match status" value="1"/>
</dbReference>
<dbReference type="SUPFAM" id="SSF52540">
    <property type="entry name" value="P-loop containing nucleoside triphosphate hydrolases"/>
    <property type="match status" value="1"/>
</dbReference>
<organism evidence="8 9">
    <name type="scientific">Aerococcus urinae</name>
    <dbReference type="NCBI Taxonomy" id="1376"/>
    <lineage>
        <taxon>Bacteria</taxon>
        <taxon>Bacillati</taxon>
        <taxon>Bacillota</taxon>
        <taxon>Bacilli</taxon>
        <taxon>Lactobacillales</taxon>
        <taxon>Aerococcaceae</taxon>
        <taxon>Aerococcus</taxon>
    </lineage>
</organism>
<dbReference type="Gene3D" id="3.40.50.300">
    <property type="entry name" value="P-loop containing nucleotide triphosphate hydrolases"/>
    <property type="match status" value="1"/>
</dbReference>
<keyword evidence="3" id="KW-0547">Nucleotide-binding</keyword>
<evidence type="ECO:0000313" key="10">
    <source>
        <dbReference type="Proteomes" id="UP001069145"/>
    </source>
</evidence>
<dbReference type="CDD" id="cd03255">
    <property type="entry name" value="ABC_MJ0796_LolCDE_FtsE"/>
    <property type="match status" value="1"/>
</dbReference>
<dbReference type="PROSITE" id="PS50893">
    <property type="entry name" value="ABC_TRANSPORTER_2"/>
    <property type="match status" value="1"/>
</dbReference>
<dbReference type="GO" id="GO:0005524">
    <property type="term" value="F:ATP binding"/>
    <property type="evidence" value="ECO:0007669"/>
    <property type="project" value="UniProtKB-KW"/>
</dbReference>
<dbReference type="GO" id="GO:0022857">
    <property type="term" value="F:transmembrane transporter activity"/>
    <property type="evidence" value="ECO:0007669"/>
    <property type="project" value="UniProtKB-ARBA"/>
</dbReference>
<dbReference type="Pfam" id="PF00005">
    <property type="entry name" value="ABC_tran"/>
    <property type="match status" value="1"/>
</dbReference>
<dbReference type="Proteomes" id="UP001069145">
    <property type="component" value="Unassembled WGS sequence"/>
</dbReference>
<reference evidence="8 9" key="1">
    <citation type="submission" date="2020-12" db="EMBL/GenBank/DDBJ databases">
        <title>FDA dAtabase for Regulatory Grade micrObial Sequences (FDA-ARGOS): Supporting development and validation of Infectious Disease Dx tests.</title>
        <authorList>
            <person name="Sproer C."/>
            <person name="Gronow S."/>
            <person name="Severitt S."/>
            <person name="Schroder I."/>
            <person name="Tallon L."/>
            <person name="Sadzewicz L."/>
            <person name="Zhao X."/>
            <person name="Boylan J."/>
            <person name="Ott S."/>
            <person name="Bowen H."/>
            <person name="Vavikolanu K."/>
            <person name="Mehta A."/>
            <person name="Aluvathingal J."/>
            <person name="Nadendla S."/>
            <person name="Lowell S."/>
            <person name="Myers T."/>
            <person name="Yan Y."/>
            <person name="Sichtig H."/>
        </authorList>
    </citation>
    <scope>NUCLEOTIDE SEQUENCE [LARGE SCALE GENOMIC DNA]</scope>
    <source>
        <strain evidence="8 9">FDAARGOS_911</strain>
    </source>
</reference>
<evidence type="ECO:0000256" key="5">
    <source>
        <dbReference type="ARBA" id="ARBA00022970"/>
    </source>
</evidence>
<protein>
    <submittedName>
        <fullName evidence="8">ABC transporter ATP-binding protein</fullName>
    </submittedName>
</protein>
<sequence>MLLNVIHLEKIYGQGGNATTALRDVTFQAEAGEFVAIMGESGSGKSTLLNIIATLDKATGGQVFLNGQSLAALGESDLAAFRRKELGFVFQDFNMLNTFTNRDNILLPLVLSNMDYPEMERRLAKIAPLLGIEDLLDKYPYQISGGQQQRVAIGRAIITQPSLILADEPTGALDSKNSEAIMKLFTQLNQQGMTIFMVTHSLRCAAYAKRVLFIKDGVVYHEIYRGEDSLADFQEKIANSLSFLNREEG</sequence>
<comment type="similarity">
    <text evidence="1">Belongs to the ABC transporter superfamily.</text>
</comment>
<dbReference type="InterPro" id="IPR027417">
    <property type="entry name" value="P-loop_NTPase"/>
</dbReference>
<keyword evidence="10" id="KW-1185">Reference proteome</keyword>
<evidence type="ECO:0000256" key="3">
    <source>
        <dbReference type="ARBA" id="ARBA00022741"/>
    </source>
</evidence>
<dbReference type="OrthoDB" id="9791546at2"/>
<evidence type="ECO:0000256" key="1">
    <source>
        <dbReference type="ARBA" id="ARBA00005417"/>
    </source>
</evidence>